<keyword evidence="2" id="KW-1185">Reference proteome</keyword>
<evidence type="ECO:0000313" key="2">
    <source>
        <dbReference type="Proteomes" id="UP001153331"/>
    </source>
</evidence>
<protein>
    <submittedName>
        <fullName evidence="1">Uncharacterized protein</fullName>
    </submittedName>
</protein>
<organism evidence="1 2">
    <name type="scientific">Boeremia exigua</name>
    <dbReference type="NCBI Taxonomy" id="749465"/>
    <lineage>
        <taxon>Eukaryota</taxon>
        <taxon>Fungi</taxon>
        <taxon>Dikarya</taxon>
        <taxon>Ascomycota</taxon>
        <taxon>Pezizomycotina</taxon>
        <taxon>Dothideomycetes</taxon>
        <taxon>Pleosporomycetidae</taxon>
        <taxon>Pleosporales</taxon>
        <taxon>Pleosporineae</taxon>
        <taxon>Didymellaceae</taxon>
        <taxon>Boeremia</taxon>
    </lineage>
</organism>
<sequence>MQLLAPWNDADAANNGCDEAISRNHGGEMAIAHSTAAIGIVVAVMSTSTASSHCMGAATSIATAGIAEQ</sequence>
<gene>
    <name evidence="1" type="ORF">OPT61_g10647</name>
</gene>
<proteinExistence type="predicted"/>
<dbReference type="EMBL" id="JAPHNI010001886">
    <property type="protein sequence ID" value="KAJ8104643.1"/>
    <property type="molecule type" value="Genomic_DNA"/>
</dbReference>
<dbReference type="Proteomes" id="UP001153331">
    <property type="component" value="Unassembled WGS sequence"/>
</dbReference>
<name>A0ACC2HPI7_9PLEO</name>
<comment type="caution">
    <text evidence="1">The sequence shown here is derived from an EMBL/GenBank/DDBJ whole genome shotgun (WGS) entry which is preliminary data.</text>
</comment>
<accession>A0ACC2HPI7</accession>
<reference evidence="1" key="1">
    <citation type="submission" date="2022-11" db="EMBL/GenBank/DDBJ databases">
        <title>Genome Sequence of Boeremia exigua.</title>
        <authorList>
            <person name="Buettner E."/>
        </authorList>
    </citation>
    <scope>NUCLEOTIDE SEQUENCE</scope>
    <source>
        <strain evidence="1">CU02</strain>
    </source>
</reference>
<evidence type="ECO:0000313" key="1">
    <source>
        <dbReference type="EMBL" id="KAJ8104643.1"/>
    </source>
</evidence>